<accession>A0A1M4VBQ5</accession>
<evidence type="ECO:0000313" key="10">
    <source>
        <dbReference type="Proteomes" id="UP000184406"/>
    </source>
</evidence>
<gene>
    <name evidence="9" type="ORF">SAMN03080594_101920</name>
</gene>
<dbReference type="OrthoDB" id="9787129at2"/>
<evidence type="ECO:0000256" key="8">
    <source>
        <dbReference type="SAM" id="Phobius"/>
    </source>
</evidence>
<evidence type="ECO:0000256" key="6">
    <source>
        <dbReference type="ARBA" id="ARBA00023136"/>
    </source>
</evidence>
<keyword evidence="6 8" id="KW-0472">Membrane</keyword>
<dbReference type="AlphaFoldDB" id="A0A1M4VBQ5"/>
<feature type="transmembrane region" description="Helical" evidence="8">
    <location>
        <begin position="97"/>
        <end position="114"/>
    </location>
</feature>
<name>A0A1M4VBQ5_9FLAO</name>
<sequence length="438" mass="46406">MPLLIVVLGLFLLFLLIAKFKLNAFIAFIIVSLAVGIAEGMDLDQVVKSIEHGIGNTLGFLVMILGLGAMLGKLVADSGAAQQITTKLVAKFGVKNIQWALVLTGFIVGIPLFYEVGFVILIPLIFTITASTGLPLLYVGLPMIASLSVTHGYLPPHPAPTAITAMFNADMGKTLLYGIIIAIPAITVAGPWFSRTIKNVNATPLKDFVNPTVLTEEEMPGINISIFTALLPIILIMFSTIADLFFPKDYGFMPFVNFLGNPVIAMLISVLVAIYTLGLARGKRMADIMGSMSSSISGITMVLLIIAGAGALKEVLIDSGVSLYIADSLKDSSVSPLLLAWFVATVIRVCVGSATVAGLTTAGIVMPLIGATGVSPELMVLAIGSGSLMLSHVNDGGFWLFKEYFNLSIKDTLKTWTVMETTVGVMGLIGVMILSLFV</sequence>
<dbReference type="NCBIfam" id="TIGR00791">
    <property type="entry name" value="gntP"/>
    <property type="match status" value="1"/>
</dbReference>
<feature type="transmembrane region" description="Helical" evidence="8">
    <location>
        <begin position="224"/>
        <end position="246"/>
    </location>
</feature>
<keyword evidence="5 8" id="KW-1133">Transmembrane helix</keyword>
<proteinExistence type="inferred from homology"/>
<evidence type="ECO:0000256" key="4">
    <source>
        <dbReference type="ARBA" id="ARBA00022692"/>
    </source>
</evidence>
<feature type="transmembrane region" description="Helical" evidence="8">
    <location>
        <begin position="258"/>
        <end position="276"/>
    </location>
</feature>
<dbReference type="Pfam" id="PF02447">
    <property type="entry name" value="GntP_permease"/>
    <property type="match status" value="1"/>
</dbReference>
<comment type="similarity">
    <text evidence="7">Belongs to the GntP permease family.</text>
</comment>
<keyword evidence="3" id="KW-1003">Cell membrane</keyword>
<feature type="transmembrane region" description="Helical" evidence="8">
    <location>
        <begin position="296"/>
        <end position="316"/>
    </location>
</feature>
<dbReference type="GO" id="GO:0015128">
    <property type="term" value="F:gluconate transmembrane transporter activity"/>
    <property type="evidence" value="ECO:0007669"/>
    <property type="project" value="InterPro"/>
</dbReference>
<feature type="transmembrane region" description="Helical" evidence="8">
    <location>
        <begin position="58"/>
        <end position="76"/>
    </location>
</feature>
<reference evidence="10" key="1">
    <citation type="submission" date="2016-11" db="EMBL/GenBank/DDBJ databases">
        <authorList>
            <person name="Varghese N."/>
            <person name="Submissions S."/>
        </authorList>
    </citation>
    <scope>NUCLEOTIDE SEQUENCE [LARGE SCALE GENOMIC DNA]</scope>
    <source>
        <strain evidence="10">DSM 17539</strain>
    </source>
</reference>
<dbReference type="Proteomes" id="UP000184406">
    <property type="component" value="Unassembled WGS sequence"/>
</dbReference>
<feature type="transmembrane region" description="Helical" evidence="8">
    <location>
        <begin position="337"/>
        <end position="366"/>
    </location>
</feature>
<dbReference type="RefSeq" id="WP_072860491.1">
    <property type="nucleotide sequence ID" value="NZ_FQUX01000001.1"/>
</dbReference>
<dbReference type="PANTHER" id="PTHR30354:SF22">
    <property type="entry name" value="HIGH-AFFINITY GLUCONATE TRANSPORTER"/>
    <property type="match status" value="1"/>
</dbReference>
<comment type="subcellular location">
    <subcellularLocation>
        <location evidence="1">Cell membrane</location>
        <topology evidence="1">Multi-pass membrane protein</topology>
    </subcellularLocation>
</comment>
<feature type="transmembrane region" description="Helical" evidence="8">
    <location>
        <begin position="413"/>
        <end position="437"/>
    </location>
</feature>
<keyword evidence="4 8" id="KW-0812">Transmembrane</keyword>
<dbReference type="PANTHER" id="PTHR30354">
    <property type="entry name" value="GNT FAMILY GLUCONATE TRANSPORTER"/>
    <property type="match status" value="1"/>
</dbReference>
<keyword evidence="2" id="KW-0813">Transport</keyword>
<dbReference type="GO" id="GO:0005886">
    <property type="term" value="C:plasma membrane"/>
    <property type="evidence" value="ECO:0007669"/>
    <property type="project" value="UniProtKB-SubCell"/>
</dbReference>
<organism evidence="9 10">
    <name type="scientific">Arenibacter palladensis</name>
    <dbReference type="NCBI Taxonomy" id="237373"/>
    <lineage>
        <taxon>Bacteria</taxon>
        <taxon>Pseudomonadati</taxon>
        <taxon>Bacteroidota</taxon>
        <taxon>Flavobacteriia</taxon>
        <taxon>Flavobacteriales</taxon>
        <taxon>Flavobacteriaceae</taxon>
        <taxon>Arenibacter</taxon>
    </lineage>
</organism>
<evidence type="ECO:0000256" key="2">
    <source>
        <dbReference type="ARBA" id="ARBA00022448"/>
    </source>
</evidence>
<evidence type="ECO:0000313" key="9">
    <source>
        <dbReference type="EMBL" id="SHE66414.1"/>
    </source>
</evidence>
<evidence type="ECO:0000256" key="1">
    <source>
        <dbReference type="ARBA" id="ARBA00004651"/>
    </source>
</evidence>
<protein>
    <submittedName>
        <fullName evidence="9">Gluconate permease GntT</fullName>
    </submittedName>
</protein>
<dbReference type="PIRSF" id="PIRSF002746">
    <property type="entry name" value="Gluconate_transporter"/>
    <property type="match status" value="1"/>
</dbReference>
<feature type="transmembrane region" description="Helical" evidence="8">
    <location>
        <begin position="120"/>
        <end position="141"/>
    </location>
</feature>
<feature type="transmembrane region" description="Helical" evidence="8">
    <location>
        <begin position="175"/>
        <end position="194"/>
    </location>
</feature>
<evidence type="ECO:0000256" key="7">
    <source>
        <dbReference type="ARBA" id="ARBA00049663"/>
    </source>
</evidence>
<evidence type="ECO:0000256" key="3">
    <source>
        <dbReference type="ARBA" id="ARBA00022475"/>
    </source>
</evidence>
<keyword evidence="10" id="KW-1185">Reference proteome</keyword>
<evidence type="ECO:0000256" key="5">
    <source>
        <dbReference type="ARBA" id="ARBA00022989"/>
    </source>
</evidence>
<dbReference type="InterPro" id="IPR003474">
    <property type="entry name" value="Glcn_transporter"/>
</dbReference>
<dbReference type="EMBL" id="FQUX01000001">
    <property type="protein sequence ID" value="SHE66414.1"/>
    <property type="molecule type" value="Genomic_DNA"/>
</dbReference>